<dbReference type="EMBL" id="MT740307">
    <property type="protein sequence ID" value="QNR53877.1"/>
    <property type="molecule type" value="Genomic_DNA"/>
</dbReference>
<organism evidence="2 3">
    <name type="scientific">Pseudomonas phage phiK7A1</name>
    <dbReference type="NCBI Taxonomy" id="2759194"/>
    <lineage>
        <taxon>Viruses</taxon>
        <taxon>Duplodnaviria</taxon>
        <taxon>Heunggongvirae</taxon>
        <taxon>Uroviricota</taxon>
        <taxon>Caudoviricetes</taxon>
        <taxon>Vandenendeviridae</taxon>
        <taxon>Gorskivirinae</taxon>
        <taxon>Torinovirus</taxon>
        <taxon>Torinovirus K7A1</taxon>
    </lineage>
</organism>
<accession>A0A7H0XFT7</accession>
<keyword evidence="3" id="KW-1185">Reference proteome</keyword>
<name>A0A7H0XFT7_9CAUD</name>
<evidence type="ECO:0000313" key="3">
    <source>
        <dbReference type="Proteomes" id="UP000516415"/>
    </source>
</evidence>
<reference evidence="2 3" key="1">
    <citation type="submission" date="2020-07" db="EMBL/GenBank/DDBJ databases">
        <authorList>
            <person name="Martino G."/>
            <person name="Holtappels D."/>
            <person name="Wagemans J."/>
            <person name="Lavigne R."/>
            <person name="Turina M."/>
            <person name="Ciuffo M."/>
        </authorList>
    </citation>
    <scope>NUCLEOTIDE SEQUENCE [LARGE SCALE GENOMIC DNA]</scope>
</reference>
<evidence type="ECO:0000313" key="2">
    <source>
        <dbReference type="EMBL" id="QNR53877.1"/>
    </source>
</evidence>
<dbReference type="Proteomes" id="UP000516415">
    <property type="component" value="Segment"/>
</dbReference>
<evidence type="ECO:0000259" key="1">
    <source>
        <dbReference type="Pfam" id="PF16778"/>
    </source>
</evidence>
<feature type="domain" description="Phage tail assembly chaperone-like" evidence="1">
    <location>
        <begin position="86"/>
        <end position="144"/>
    </location>
</feature>
<protein>
    <submittedName>
        <fullName evidence="2">Tail fiber assembly protein</fullName>
    </submittedName>
</protein>
<sequence>MENSSMKQAYQYAPNGLYIGWTDVHESPLEPGTYLIPANATTVKPPVVKDGYIPKWNVETQTWDKVRNDQFGEDHFEDPIVSEEDAERTWRNYELARADIEFNKVTDGEGTGTVKAWKAYRIALRAWPDTEGFPDSTKRPVAPDVR</sequence>
<dbReference type="InterPro" id="IPR031893">
    <property type="entry name" value="Phage_tail_APC"/>
</dbReference>
<dbReference type="Pfam" id="PF16778">
    <property type="entry name" value="Phage_tail_APC"/>
    <property type="match status" value="1"/>
</dbReference>
<proteinExistence type="predicted"/>
<gene>
    <name evidence="2" type="ORF">phiK7A1_089</name>
</gene>